<dbReference type="EMBL" id="CAJJDN010000130">
    <property type="protein sequence ID" value="CAD8121197.1"/>
    <property type="molecule type" value="Genomic_DNA"/>
</dbReference>
<evidence type="ECO:0000313" key="2">
    <source>
        <dbReference type="Proteomes" id="UP000692954"/>
    </source>
</evidence>
<comment type="caution">
    <text evidence="1">The sequence shown here is derived from an EMBL/GenBank/DDBJ whole genome shotgun (WGS) entry which is preliminary data.</text>
</comment>
<dbReference type="AlphaFoldDB" id="A0A8S1R1L1"/>
<proteinExistence type="predicted"/>
<dbReference type="Proteomes" id="UP000692954">
    <property type="component" value="Unassembled WGS sequence"/>
</dbReference>
<name>A0A8S1R1L1_9CILI</name>
<evidence type="ECO:0000313" key="1">
    <source>
        <dbReference type="EMBL" id="CAD8121197.1"/>
    </source>
</evidence>
<gene>
    <name evidence="1" type="ORF">PSON_ATCC_30995.1.T1300127</name>
</gene>
<sequence length="39" mass="4563">MKFQNGALKQEKASWGIVQNLLSRLFKSPKRKILETFLN</sequence>
<accession>A0A8S1R1L1</accession>
<reference evidence="1" key="1">
    <citation type="submission" date="2021-01" db="EMBL/GenBank/DDBJ databases">
        <authorList>
            <consortium name="Genoscope - CEA"/>
            <person name="William W."/>
        </authorList>
    </citation>
    <scope>NUCLEOTIDE SEQUENCE</scope>
</reference>
<keyword evidence="2" id="KW-1185">Reference proteome</keyword>
<protein>
    <submittedName>
        <fullName evidence="1">Uncharacterized protein</fullName>
    </submittedName>
</protein>
<organism evidence="1 2">
    <name type="scientific">Paramecium sonneborni</name>
    <dbReference type="NCBI Taxonomy" id="65129"/>
    <lineage>
        <taxon>Eukaryota</taxon>
        <taxon>Sar</taxon>
        <taxon>Alveolata</taxon>
        <taxon>Ciliophora</taxon>
        <taxon>Intramacronucleata</taxon>
        <taxon>Oligohymenophorea</taxon>
        <taxon>Peniculida</taxon>
        <taxon>Parameciidae</taxon>
        <taxon>Paramecium</taxon>
    </lineage>
</organism>